<evidence type="ECO:0000256" key="13">
    <source>
        <dbReference type="ARBA" id="ARBA00023136"/>
    </source>
</evidence>
<keyword evidence="11 19" id="KW-1133">Transmembrane helix</keyword>
<dbReference type="SMART" id="SM00073">
    <property type="entry name" value="HPT"/>
    <property type="match status" value="1"/>
</dbReference>
<comment type="catalytic activity">
    <reaction evidence="1">
        <text>ATP + protein L-histidine = ADP + protein N-phospho-L-histidine.</text>
        <dbReference type="EC" id="2.7.13.3"/>
    </reaction>
</comment>
<evidence type="ECO:0000256" key="7">
    <source>
        <dbReference type="ARBA" id="ARBA00022692"/>
    </source>
</evidence>
<proteinExistence type="predicted"/>
<dbReference type="Gene3D" id="1.20.120.160">
    <property type="entry name" value="HPT domain"/>
    <property type="match status" value="1"/>
</dbReference>
<dbReference type="EC" id="2.7.13.3" evidence="3"/>
<dbReference type="Pfam" id="PF05231">
    <property type="entry name" value="MASE1"/>
    <property type="match status" value="1"/>
</dbReference>
<dbReference type="SUPFAM" id="SSF47226">
    <property type="entry name" value="Histidine-containing phosphotransfer domain, HPT domain"/>
    <property type="match status" value="1"/>
</dbReference>
<dbReference type="InterPro" id="IPR011006">
    <property type="entry name" value="CheY-like_superfamily"/>
</dbReference>
<feature type="transmembrane region" description="Helical" evidence="19">
    <location>
        <begin position="120"/>
        <end position="145"/>
    </location>
</feature>
<dbReference type="SUPFAM" id="SSF47384">
    <property type="entry name" value="Homodimeric domain of signal transducing histidine kinase"/>
    <property type="match status" value="1"/>
</dbReference>
<dbReference type="PROSITE" id="PS50839">
    <property type="entry name" value="CHASE"/>
    <property type="match status" value="1"/>
</dbReference>
<dbReference type="InterPro" id="IPR042240">
    <property type="entry name" value="CHASE_sf"/>
</dbReference>
<feature type="transmembrane region" description="Helical" evidence="19">
    <location>
        <begin position="12"/>
        <end position="35"/>
    </location>
</feature>
<evidence type="ECO:0000256" key="12">
    <source>
        <dbReference type="ARBA" id="ARBA00023012"/>
    </source>
</evidence>
<dbReference type="CDD" id="cd16922">
    <property type="entry name" value="HATPase_EvgS-ArcB-TorS-like"/>
    <property type="match status" value="1"/>
</dbReference>
<feature type="modified residue" description="4-aspartylphosphate" evidence="17">
    <location>
        <position position="887"/>
    </location>
</feature>
<evidence type="ECO:0000256" key="11">
    <source>
        <dbReference type="ARBA" id="ARBA00022989"/>
    </source>
</evidence>
<evidence type="ECO:0000256" key="8">
    <source>
        <dbReference type="ARBA" id="ARBA00022741"/>
    </source>
</evidence>
<protein>
    <recommendedName>
        <fullName evidence="15">Sensory/regulatory protein RpfC</fullName>
        <ecNumber evidence="3">2.7.13.3</ecNumber>
    </recommendedName>
</protein>
<feature type="transmembrane region" description="Helical" evidence="19">
    <location>
        <begin position="189"/>
        <end position="211"/>
    </location>
</feature>
<keyword evidence="6" id="KW-0808">Transferase</keyword>
<dbReference type="Pfam" id="PF01627">
    <property type="entry name" value="Hpt"/>
    <property type="match status" value="1"/>
</dbReference>
<dbReference type="InterPro" id="IPR007895">
    <property type="entry name" value="MASE1"/>
</dbReference>
<comment type="caution">
    <text evidence="24">The sequence shown here is derived from an EMBL/GenBank/DDBJ whole genome shotgun (WGS) entry which is preliminary data.</text>
</comment>
<dbReference type="STRING" id="64969.SAMN02745127_01485"/>
<name>A0A1T4PGH1_9GAMM</name>
<dbReference type="SMART" id="SM01079">
    <property type="entry name" value="CHASE"/>
    <property type="match status" value="1"/>
</dbReference>
<dbReference type="InterPro" id="IPR008207">
    <property type="entry name" value="Sig_transdc_His_kin_Hpt_dom"/>
</dbReference>
<dbReference type="OrthoDB" id="9797243at2"/>
<keyword evidence="5 17" id="KW-0597">Phosphoprotein</keyword>
<evidence type="ECO:0000256" key="10">
    <source>
        <dbReference type="ARBA" id="ARBA00022840"/>
    </source>
</evidence>
<evidence type="ECO:0000313" key="24">
    <source>
        <dbReference type="EMBL" id="OPX55557.1"/>
    </source>
</evidence>
<evidence type="ECO:0000259" key="23">
    <source>
        <dbReference type="PROSITE" id="PS50894"/>
    </source>
</evidence>
<dbReference type="Gene3D" id="3.30.565.10">
    <property type="entry name" value="Histidine kinase-like ATPase, C-terminal domain"/>
    <property type="match status" value="1"/>
</dbReference>
<dbReference type="Pfam" id="PF00072">
    <property type="entry name" value="Response_reg"/>
    <property type="match status" value="1"/>
</dbReference>
<evidence type="ECO:0000256" key="6">
    <source>
        <dbReference type="ARBA" id="ARBA00022679"/>
    </source>
</evidence>
<dbReference type="GO" id="GO:0000155">
    <property type="term" value="F:phosphorelay sensor kinase activity"/>
    <property type="evidence" value="ECO:0007669"/>
    <property type="project" value="InterPro"/>
</dbReference>
<evidence type="ECO:0000256" key="14">
    <source>
        <dbReference type="ARBA" id="ARBA00064003"/>
    </source>
</evidence>
<feature type="coiled-coil region" evidence="18">
    <location>
        <begin position="1061"/>
        <end position="1104"/>
    </location>
</feature>
<dbReference type="SMART" id="SM00388">
    <property type="entry name" value="HisKA"/>
    <property type="match status" value="1"/>
</dbReference>
<feature type="modified residue" description="Phosphohistidine" evidence="16">
    <location>
        <position position="1047"/>
    </location>
</feature>
<keyword evidence="9" id="KW-0418">Kinase</keyword>
<dbReference type="InterPro" id="IPR006189">
    <property type="entry name" value="CHASE_dom"/>
</dbReference>
<feature type="domain" description="Histidine kinase" evidence="20">
    <location>
        <begin position="570"/>
        <end position="796"/>
    </location>
</feature>
<evidence type="ECO:0000256" key="1">
    <source>
        <dbReference type="ARBA" id="ARBA00000085"/>
    </source>
</evidence>
<organism evidence="24 25">
    <name type="scientific">Oceanospirillum multiglobuliferum</name>
    <dbReference type="NCBI Taxonomy" id="64969"/>
    <lineage>
        <taxon>Bacteria</taxon>
        <taxon>Pseudomonadati</taxon>
        <taxon>Pseudomonadota</taxon>
        <taxon>Gammaproteobacteria</taxon>
        <taxon>Oceanospirillales</taxon>
        <taxon>Oceanospirillaceae</taxon>
        <taxon>Oceanospirillum</taxon>
    </lineage>
</organism>
<dbReference type="FunFam" id="3.30.565.10:FF:000010">
    <property type="entry name" value="Sensor histidine kinase RcsC"/>
    <property type="match status" value="1"/>
</dbReference>
<dbReference type="Pfam" id="PF02518">
    <property type="entry name" value="HATPase_c"/>
    <property type="match status" value="1"/>
</dbReference>
<evidence type="ECO:0000256" key="5">
    <source>
        <dbReference type="ARBA" id="ARBA00022553"/>
    </source>
</evidence>
<dbReference type="PANTHER" id="PTHR45339:SF1">
    <property type="entry name" value="HYBRID SIGNAL TRANSDUCTION HISTIDINE KINASE J"/>
    <property type="match status" value="1"/>
</dbReference>
<keyword evidence="4" id="KW-1003">Cell membrane</keyword>
<dbReference type="SMART" id="SM00387">
    <property type="entry name" value="HATPase_c"/>
    <property type="match status" value="1"/>
</dbReference>
<dbReference type="GO" id="GO:0005524">
    <property type="term" value="F:ATP binding"/>
    <property type="evidence" value="ECO:0007669"/>
    <property type="project" value="UniProtKB-KW"/>
</dbReference>
<dbReference type="PRINTS" id="PR00344">
    <property type="entry name" value="BCTRLSENSOR"/>
</dbReference>
<evidence type="ECO:0000313" key="25">
    <source>
        <dbReference type="Proteomes" id="UP000191418"/>
    </source>
</evidence>
<keyword evidence="10" id="KW-0067">ATP-binding</keyword>
<evidence type="ECO:0000256" key="16">
    <source>
        <dbReference type="PROSITE-ProRule" id="PRU00110"/>
    </source>
</evidence>
<dbReference type="PROSITE" id="PS50894">
    <property type="entry name" value="HPT"/>
    <property type="match status" value="1"/>
</dbReference>
<accession>A0A1T4PGH1</accession>
<comment type="subcellular location">
    <subcellularLocation>
        <location evidence="2">Cell membrane</location>
        <topology evidence="2">Multi-pass membrane protein</topology>
    </subcellularLocation>
</comment>
<dbReference type="InterPro" id="IPR003594">
    <property type="entry name" value="HATPase_dom"/>
</dbReference>
<dbReference type="RefSeq" id="WP_078745093.1">
    <property type="nucleotide sequence ID" value="NZ_FUXG01000008.1"/>
</dbReference>
<reference evidence="24 25" key="1">
    <citation type="submission" date="2017-01" db="EMBL/GenBank/DDBJ databases">
        <title>Genome Sequencing of a Marine Spirillum, Oceanospirillum multiglobuliferum ATCC 33336, from Japan.</title>
        <authorList>
            <person name="Carney J.G."/>
            <person name="Trachtenberg A.M."/>
            <person name="Rheaume B.A."/>
            <person name="Linnane J.D."/>
            <person name="Pitts N.L."/>
            <person name="Mykles D.L."/>
            <person name="Maclea K.S."/>
        </authorList>
    </citation>
    <scope>NUCLEOTIDE SEQUENCE [LARGE SCALE GENOMIC DNA]</scope>
    <source>
        <strain evidence="24 25">ATCC 33336</strain>
    </source>
</reference>
<evidence type="ECO:0000256" key="15">
    <source>
        <dbReference type="ARBA" id="ARBA00068150"/>
    </source>
</evidence>
<keyword evidence="18" id="KW-0175">Coiled coil</keyword>
<dbReference type="CDD" id="cd17546">
    <property type="entry name" value="REC_hyHK_CKI1_RcsC-like"/>
    <property type="match status" value="1"/>
</dbReference>
<keyword evidence="12" id="KW-0902">Two-component regulatory system</keyword>
<feature type="domain" description="Response regulatory" evidence="21">
    <location>
        <begin position="838"/>
        <end position="960"/>
    </location>
</feature>
<dbReference type="InterPro" id="IPR001789">
    <property type="entry name" value="Sig_transdc_resp-reg_receiver"/>
</dbReference>
<dbReference type="Pfam" id="PF00512">
    <property type="entry name" value="HisKA"/>
    <property type="match status" value="1"/>
</dbReference>
<dbReference type="CDD" id="cd00088">
    <property type="entry name" value="HPT"/>
    <property type="match status" value="1"/>
</dbReference>
<evidence type="ECO:0000259" key="20">
    <source>
        <dbReference type="PROSITE" id="PS50109"/>
    </source>
</evidence>
<dbReference type="CDD" id="cd00082">
    <property type="entry name" value="HisKA"/>
    <property type="match status" value="1"/>
</dbReference>
<dbReference type="PROSITE" id="PS50109">
    <property type="entry name" value="HIS_KIN"/>
    <property type="match status" value="1"/>
</dbReference>
<feature type="transmembrane region" description="Helical" evidence="19">
    <location>
        <begin position="157"/>
        <end position="177"/>
    </location>
</feature>
<evidence type="ECO:0000256" key="19">
    <source>
        <dbReference type="SAM" id="Phobius"/>
    </source>
</evidence>
<evidence type="ECO:0000256" key="18">
    <source>
        <dbReference type="SAM" id="Coils"/>
    </source>
</evidence>
<dbReference type="EMBL" id="MTSM01000008">
    <property type="protein sequence ID" value="OPX55557.1"/>
    <property type="molecule type" value="Genomic_DNA"/>
</dbReference>
<dbReference type="InterPro" id="IPR003661">
    <property type="entry name" value="HisK_dim/P_dom"/>
</dbReference>
<evidence type="ECO:0000256" key="17">
    <source>
        <dbReference type="PROSITE-ProRule" id="PRU00169"/>
    </source>
</evidence>
<gene>
    <name evidence="24" type="ORF">BTE48_08015</name>
</gene>
<evidence type="ECO:0000259" key="21">
    <source>
        <dbReference type="PROSITE" id="PS50110"/>
    </source>
</evidence>
<feature type="domain" description="HPt" evidence="23">
    <location>
        <begin position="1008"/>
        <end position="1101"/>
    </location>
</feature>
<dbReference type="PANTHER" id="PTHR45339">
    <property type="entry name" value="HYBRID SIGNAL TRANSDUCTION HISTIDINE KINASE J"/>
    <property type="match status" value="1"/>
</dbReference>
<evidence type="ECO:0000256" key="2">
    <source>
        <dbReference type="ARBA" id="ARBA00004651"/>
    </source>
</evidence>
<feature type="domain" description="CHASE" evidence="22">
    <location>
        <begin position="321"/>
        <end position="411"/>
    </location>
</feature>
<feature type="transmembrane region" description="Helical" evidence="19">
    <location>
        <begin position="79"/>
        <end position="100"/>
    </location>
</feature>
<feature type="transmembrane region" description="Helical" evidence="19">
    <location>
        <begin position="499"/>
        <end position="518"/>
    </location>
</feature>
<dbReference type="Gene3D" id="3.40.50.2300">
    <property type="match status" value="1"/>
</dbReference>
<dbReference type="InterPro" id="IPR036890">
    <property type="entry name" value="HATPase_C_sf"/>
</dbReference>
<dbReference type="SMART" id="SM00448">
    <property type="entry name" value="REC"/>
    <property type="match status" value="1"/>
</dbReference>
<comment type="subunit">
    <text evidence="14">At low DSF concentrations, interacts with RpfF.</text>
</comment>
<evidence type="ECO:0000256" key="9">
    <source>
        <dbReference type="ARBA" id="ARBA00022777"/>
    </source>
</evidence>
<dbReference type="InterPro" id="IPR004358">
    <property type="entry name" value="Sig_transdc_His_kin-like_C"/>
</dbReference>
<dbReference type="GO" id="GO:0005886">
    <property type="term" value="C:plasma membrane"/>
    <property type="evidence" value="ECO:0007669"/>
    <property type="project" value="UniProtKB-SubCell"/>
</dbReference>
<dbReference type="InterPro" id="IPR036097">
    <property type="entry name" value="HisK_dim/P_sf"/>
</dbReference>
<keyword evidence="8" id="KW-0547">Nucleotide-binding</keyword>
<keyword evidence="7 19" id="KW-0812">Transmembrane</keyword>
<dbReference type="InterPro" id="IPR005467">
    <property type="entry name" value="His_kinase_dom"/>
</dbReference>
<dbReference type="FunFam" id="1.10.287.130:FF:000002">
    <property type="entry name" value="Two-component osmosensing histidine kinase"/>
    <property type="match status" value="1"/>
</dbReference>
<evidence type="ECO:0000259" key="22">
    <source>
        <dbReference type="PROSITE" id="PS50839"/>
    </source>
</evidence>
<dbReference type="Gene3D" id="1.10.287.130">
    <property type="match status" value="1"/>
</dbReference>
<dbReference type="SUPFAM" id="SSF55874">
    <property type="entry name" value="ATPase domain of HSP90 chaperone/DNA topoisomerase II/histidine kinase"/>
    <property type="match status" value="1"/>
</dbReference>
<dbReference type="InterPro" id="IPR036641">
    <property type="entry name" value="HPT_dom_sf"/>
</dbReference>
<dbReference type="Pfam" id="PF03924">
    <property type="entry name" value="CHASE"/>
    <property type="match status" value="1"/>
</dbReference>
<evidence type="ECO:0000256" key="3">
    <source>
        <dbReference type="ARBA" id="ARBA00012438"/>
    </source>
</evidence>
<keyword evidence="25" id="KW-1185">Reference proteome</keyword>
<evidence type="ECO:0000256" key="4">
    <source>
        <dbReference type="ARBA" id="ARBA00022475"/>
    </source>
</evidence>
<dbReference type="Proteomes" id="UP000191418">
    <property type="component" value="Unassembled WGS sequence"/>
</dbReference>
<dbReference type="Gene3D" id="3.30.450.350">
    <property type="entry name" value="CHASE domain"/>
    <property type="match status" value="1"/>
</dbReference>
<feature type="transmembrane region" description="Helical" evidence="19">
    <location>
        <begin position="41"/>
        <end position="67"/>
    </location>
</feature>
<dbReference type="AlphaFoldDB" id="A0A1T4PGH1"/>
<dbReference type="SUPFAM" id="SSF52172">
    <property type="entry name" value="CheY-like"/>
    <property type="match status" value="1"/>
</dbReference>
<sequence>MSIIVRTVLGTALSYFILGMLGQLIAIPPGFATIIWPASGIALGAVLLLGRWSLLGVFLGSFLVNTYISLTTNTQELQFLIPAAIAMGASLQAWVGAWAIRSFVGFPFSFNNLALSAKFLFIGGPISALVNASLSCSTLLMLGVLPKAQFLGNWLSWWAGDSIGIIVVMPWLLALFPKLTHFELSKKPLLIVALAIITLVTAVLSVMAAGFEQNKQANEFKNNAKLLSESLQAQIHNAADVLYGLKGLLRVLPNPTPDEFYQYTQPILTRSDVLHGLSWNAVVTGSDLPKFNQKMQQLYASQALSKPFQAMERAAHGQLVPAQPRKQHVVVSLIEPFGRNQQALGYDVYSQADRKAALDHAAELRMEYPTAPIQLVQASGSQAGVLMFLPVFESESYNASLLGYATAVLKVGDIAKKAFSDELLPNTKLALLDIDAPEGKKLLFQSSWSDIDADAVALEHDSATFPMYQSHHIAVGGDQWLLVQVSESSFIHQPWGVHLLLASGFLVSGLLGWLVIIVSSHTAEIERQVRVRTDDLISANQRLKRSEIEQTKTAEAAEAASKAKSEFLANMSHEIRTPINGVLGMIDLLLDSNLSNEQRQLAQIAQTSTQSLLSIINEILDFSKIEAGKLEIENEPFELTELLSTIHQNFALQASSKGLGWACPANHVQAQCFEGDMNRIRQVLTNLVGNALKFTHQGRVSVYCEVEPMQLALENAKLSLLHFRVVDTGIGLTVEQQDKLFERFTQADGSVTRKFGGTGLGLAICKQLVEMMGGHITVESIPEMGSSFIITLPLNMLENTCDKCKPVEPSQSQALVQHFPDSNAAPSFEQVNSWQGRTVLIVEDNLTNQLVAQGVMNKYGFDVDIANNGEEAVEMITENHYDLVLMDCQMPVMDGYEATRRIRANEITRGVLPEQALLIIAMTAHALQGDREACLTAGMNDYISKPIERSILVQTLQKWLPANAEGTIEQPYVSSNNAQVKTSIKSTEPVKTPTDFDIKAMEARLLNEPELIRNVLEVFQQDCDIDIIALRESFTEQKLTATAKLAHRIKGASSNVGGIKVQQLALELEQAVKNKDIEKSNLLLTELEQSYQTLREAMTEYLSSQKR</sequence>
<dbReference type="PROSITE" id="PS50110">
    <property type="entry name" value="RESPONSE_REGULATORY"/>
    <property type="match status" value="1"/>
</dbReference>
<keyword evidence="13 19" id="KW-0472">Membrane</keyword>